<evidence type="ECO:0000256" key="1">
    <source>
        <dbReference type="SAM" id="Coils"/>
    </source>
</evidence>
<keyword evidence="6" id="KW-1185">Reference proteome</keyword>
<dbReference type="PANTHER" id="PTHR33116">
    <property type="entry name" value="REVERSE TRANSCRIPTASE ZINC-BINDING DOMAIN-CONTAINING PROTEIN-RELATED-RELATED"/>
    <property type="match status" value="1"/>
</dbReference>
<keyword evidence="1" id="KW-0175">Coiled coil</keyword>
<dbReference type="InterPro" id="IPR002156">
    <property type="entry name" value="RNaseH_domain"/>
</dbReference>
<sequence>MATGWPTDASDSTEGSSNAKNKDPIIHQLENTWRDILEEAQHLQSMQMPGANFEYGESSRSRSQPQQAIHQEFEHEQLTGGTLTQMPHQQQETDILEDAMPLQIIITETQQKSQEPTDSVHPANESHSPSEDNQMQISNAHRSPTNMTQHALNSPMSLTWEGKQYQLTQSEEEEELQELNQQPTHITDVTSIASTDQSFSTALNSVLNDEDGQIDDRTSIFLSVEGQPEIIKKRKACTLQEAYEVVKKKAKNSPIGVTIKLPQLRKDKPFRKKRKCSPIPEEQMEQEPHPKKQKGKTLILEEDTESSFPSQTISDVTQLLQSCFKGLREDKLKKWNKIGDFDYSFFVDPIGTKGGLAIWWKSSFRLSIISASKNWIHSRIILPNNEEIYFTGVYGSPILQDRGVLWDFLNSVAITDKPWMITGDFNQVTSSQEKLSRNHTIRGANGLLNSINYLGLIDIPTVGNWFTWTNNRQKDDIVWERIDKSLTNLKWLDTFPSSWVEVLPIVASDHSPLIHNIVKRHWQKPTTGSRAMQMTAKLENTTKGLRNWNKDEFGNIRHQINELENKIQALQNNLTGNTDMSVEFTYRKRLEFLLNCEEIMWAQRAQQLWLIKGDRNTRYFHSSVKTRRNNAKIHAVVDDSSSWITDHNQIKQQAMVYFSDLYLTKAENLKLIKGPKIGRHVTPLNHLFYADDLLLFFQADEMSCTRVDWLLNIFGQASGLFMNKHKSKMKFSPNTEENNKLLMLSRINCPAVDHLGKYLGGYIDGPNPDRKNAALIITHLQQKLTGWKSVMLSQAARFTLIQSVLASIPIYLMHFTALTDKEARTCDSLINNFFWGNWGDKKTPHLISWNKICRQKEMGGLGLRNTKLVNQAILGKLSWRIITNHGCLMSKMMNKKYLSPTNPTDFKKTYKASPLWRKIQKYSHIVTDHLNWRVGNGESILLSDKKWIKPDSQTNDLHTVKQLIIGGRFWDLDKLRTIYNKEKFNQVININISHTNQKDKLVWSLSSLGKYDVKIAYNHLSTCINNPTQRNVTWKNYWHIMLPNKVLMFWWKMLHNGLPIRHNLVKRGYNIEDVCPFGCDSPETEHHLFKDCQFAKAVWFGSNIMIRTDHIIQPSIVDWIDDYFNQASQSNDHLLKKLVKEAITICWSIYTQRNQVIFQGAKKDPMEAIHRASQVSGNLDMANKLHRIDPFFSLQAQRSHNHPLNLNQYRCNDDQNIFVAWTKDKNMGQKKVIIFNIKNNSFNPLIMLVVQFHQTIFVTILQTIRRWIQIQDRPINNISLQIPSQILAKQLQKNSPPHFAYATTLEDIWFLLGTNSNVSFHCNMQVVFPPIFQDSRNIGFSDWISLDLHRNLGVFDTPWKDIFATTCWSAWRWRNEQIFQQCDASLSNPVFSILHKVRMAFEASRAAVNLGKGPPSCTYSLVKWQSPELGWFKVNVDGACSREALVRASCGGVVRDHNGRFISGFTKNLGSCDVLSAELWGVRLGLETAWELGIKKVVVEVDSACVHQLIYAQVQDLHPCSALVVEIHQLLARNWEVRVCHVLHEANCVADLLARCAPRDTLDLLKLDQPPPDARDLLNADANGIGVLRDCVS</sequence>
<reference evidence="5" key="1">
    <citation type="submission" date="2020-09" db="EMBL/GenBank/DDBJ databases">
        <title>Genome-Enabled Discovery of Anthraquinone Biosynthesis in Senna tora.</title>
        <authorList>
            <person name="Kang S.-H."/>
            <person name="Pandey R.P."/>
            <person name="Lee C.-M."/>
            <person name="Sim J.-S."/>
            <person name="Jeong J.-T."/>
            <person name="Choi B.-S."/>
            <person name="Jung M."/>
            <person name="Ginzburg D."/>
            <person name="Zhao K."/>
            <person name="Won S.Y."/>
            <person name="Oh T.-J."/>
            <person name="Yu Y."/>
            <person name="Kim N.-H."/>
            <person name="Lee O.R."/>
            <person name="Lee T.-H."/>
            <person name="Bashyal P."/>
            <person name="Kim T.-S."/>
            <person name="Lee W.-H."/>
            <person name="Kawkins C."/>
            <person name="Kim C.-K."/>
            <person name="Kim J.S."/>
            <person name="Ahn B.O."/>
            <person name="Rhee S.Y."/>
            <person name="Sohng J.K."/>
        </authorList>
    </citation>
    <scope>NUCLEOTIDE SEQUENCE</scope>
    <source>
        <tissue evidence="5">Leaf</tissue>
    </source>
</reference>
<feature type="region of interest" description="Disordered" evidence="2">
    <location>
        <begin position="1"/>
        <end position="26"/>
    </location>
</feature>
<organism evidence="5 6">
    <name type="scientific">Senna tora</name>
    <dbReference type="NCBI Taxonomy" id="362788"/>
    <lineage>
        <taxon>Eukaryota</taxon>
        <taxon>Viridiplantae</taxon>
        <taxon>Streptophyta</taxon>
        <taxon>Embryophyta</taxon>
        <taxon>Tracheophyta</taxon>
        <taxon>Spermatophyta</taxon>
        <taxon>Magnoliopsida</taxon>
        <taxon>eudicotyledons</taxon>
        <taxon>Gunneridae</taxon>
        <taxon>Pentapetalae</taxon>
        <taxon>rosids</taxon>
        <taxon>fabids</taxon>
        <taxon>Fabales</taxon>
        <taxon>Fabaceae</taxon>
        <taxon>Caesalpinioideae</taxon>
        <taxon>Cassia clade</taxon>
        <taxon>Senna</taxon>
    </lineage>
</organism>
<evidence type="ECO:0000259" key="3">
    <source>
        <dbReference type="Pfam" id="PF13456"/>
    </source>
</evidence>
<dbReference type="InterPro" id="IPR044730">
    <property type="entry name" value="RNase_H-like_dom_plant"/>
</dbReference>
<dbReference type="Gene3D" id="3.60.10.10">
    <property type="entry name" value="Endonuclease/exonuclease/phosphatase"/>
    <property type="match status" value="1"/>
</dbReference>
<dbReference type="GO" id="GO:0003676">
    <property type="term" value="F:nucleic acid binding"/>
    <property type="evidence" value="ECO:0007669"/>
    <property type="project" value="InterPro"/>
</dbReference>
<feature type="compositionally biased region" description="Polar residues" evidence="2">
    <location>
        <begin position="9"/>
        <end position="19"/>
    </location>
</feature>
<proteinExistence type="predicted"/>
<feature type="compositionally biased region" description="Polar residues" evidence="2">
    <location>
        <begin position="125"/>
        <end position="136"/>
    </location>
</feature>
<comment type="caution">
    <text evidence="5">The sequence shown here is derived from an EMBL/GenBank/DDBJ whole genome shotgun (WGS) entry which is preliminary data.</text>
</comment>
<dbReference type="InterPro" id="IPR036691">
    <property type="entry name" value="Endo/exonu/phosph_ase_sf"/>
</dbReference>
<protein>
    <submittedName>
        <fullName evidence="5">Ribonuclease H</fullName>
    </submittedName>
</protein>
<name>A0A834WV60_9FABA</name>
<evidence type="ECO:0000259" key="4">
    <source>
        <dbReference type="Pfam" id="PF13966"/>
    </source>
</evidence>
<feature type="domain" description="RNase H type-1" evidence="3">
    <location>
        <begin position="1435"/>
        <end position="1555"/>
    </location>
</feature>
<dbReference type="PANTHER" id="PTHR33116:SF78">
    <property type="entry name" value="OS12G0587133 PROTEIN"/>
    <property type="match status" value="1"/>
</dbReference>
<evidence type="ECO:0000256" key="2">
    <source>
        <dbReference type="SAM" id="MobiDB-lite"/>
    </source>
</evidence>
<dbReference type="InterPro" id="IPR036397">
    <property type="entry name" value="RNaseH_sf"/>
</dbReference>
<feature type="region of interest" description="Disordered" evidence="2">
    <location>
        <begin position="110"/>
        <end position="136"/>
    </location>
</feature>
<feature type="coiled-coil region" evidence="1">
    <location>
        <begin position="553"/>
        <end position="580"/>
    </location>
</feature>
<gene>
    <name evidence="5" type="ORF">G2W53_015633</name>
</gene>
<dbReference type="Pfam" id="PF13966">
    <property type="entry name" value="zf-RVT"/>
    <property type="match status" value="1"/>
</dbReference>
<evidence type="ECO:0000313" key="6">
    <source>
        <dbReference type="Proteomes" id="UP000634136"/>
    </source>
</evidence>
<accession>A0A834WV60</accession>
<dbReference type="InterPro" id="IPR026960">
    <property type="entry name" value="RVT-Znf"/>
</dbReference>
<dbReference type="GO" id="GO:0004523">
    <property type="term" value="F:RNA-DNA hybrid ribonuclease activity"/>
    <property type="evidence" value="ECO:0007669"/>
    <property type="project" value="InterPro"/>
</dbReference>
<feature type="region of interest" description="Disordered" evidence="2">
    <location>
        <begin position="269"/>
        <end position="297"/>
    </location>
</feature>
<dbReference type="Proteomes" id="UP000634136">
    <property type="component" value="Unassembled WGS sequence"/>
</dbReference>
<dbReference type="InterPro" id="IPR012337">
    <property type="entry name" value="RNaseH-like_sf"/>
</dbReference>
<dbReference type="EMBL" id="JAAIUW010000005">
    <property type="protein sequence ID" value="KAF7833300.1"/>
    <property type="molecule type" value="Genomic_DNA"/>
</dbReference>
<dbReference type="CDD" id="cd06222">
    <property type="entry name" value="RNase_H_like"/>
    <property type="match status" value="1"/>
</dbReference>
<dbReference type="Gene3D" id="3.30.420.10">
    <property type="entry name" value="Ribonuclease H-like superfamily/Ribonuclease H"/>
    <property type="match status" value="1"/>
</dbReference>
<feature type="domain" description="Reverse transcriptase zinc-binding" evidence="4">
    <location>
        <begin position="1011"/>
        <end position="1099"/>
    </location>
</feature>
<dbReference type="Pfam" id="PF13456">
    <property type="entry name" value="RVT_3"/>
    <property type="match status" value="1"/>
</dbReference>
<dbReference type="OrthoDB" id="786283at2759"/>
<evidence type="ECO:0000313" key="5">
    <source>
        <dbReference type="EMBL" id="KAF7833300.1"/>
    </source>
</evidence>
<dbReference type="SUPFAM" id="SSF56219">
    <property type="entry name" value="DNase I-like"/>
    <property type="match status" value="1"/>
</dbReference>
<dbReference type="SUPFAM" id="SSF53098">
    <property type="entry name" value="Ribonuclease H-like"/>
    <property type="match status" value="1"/>
</dbReference>